<evidence type="ECO:0000313" key="2">
    <source>
        <dbReference type="EMBL" id="JAD73992.1"/>
    </source>
</evidence>
<dbReference type="AlphaFoldDB" id="A0A0A9CR79"/>
<feature type="transmembrane region" description="Helical" evidence="1">
    <location>
        <begin position="12"/>
        <end position="30"/>
    </location>
</feature>
<reference evidence="2" key="1">
    <citation type="submission" date="2014-09" db="EMBL/GenBank/DDBJ databases">
        <authorList>
            <person name="Magalhaes I.L.F."/>
            <person name="Oliveira U."/>
            <person name="Santos F.R."/>
            <person name="Vidigal T.H.D.A."/>
            <person name="Brescovit A.D."/>
            <person name="Santos A.J."/>
        </authorList>
    </citation>
    <scope>NUCLEOTIDE SEQUENCE</scope>
    <source>
        <tissue evidence="2">Shoot tissue taken approximately 20 cm above the soil surface</tissue>
    </source>
</reference>
<proteinExistence type="predicted"/>
<protein>
    <submittedName>
        <fullName evidence="2">Uncharacterized protein</fullName>
    </submittedName>
</protein>
<keyword evidence="1" id="KW-0472">Membrane</keyword>
<dbReference type="EMBL" id="GBRH01223903">
    <property type="protein sequence ID" value="JAD73992.1"/>
    <property type="molecule type" value="Transcribed_RNA"/>
</dbReference>
<keyword evidence="1" id="KW-0812">Transmembrane</keyword>
<keyword evidence="1" id="KW-1133">Transmembrane helix</keyword>
<evidence type="ECO:0000256" key="1">
    <source>
        <dbReference type="SAM" id="Phobius"/>
    </source>
</evidence>
<sequence length="55" mass="6431">MSFKYQSSSFWSAPFLLCHCSVATMVAVRLHRDWFMRMLIQYTECAVEVVFCVSS</sequence>
<organism evidence="2">
    <name type="scientific">Arundo donax</name>
    <name type="common">Giant reed</name>
    <name type="synonym">Donax arundinaceus</name>
    <dbReference type="NCBI Taxonomy" id="35708"/>
    <lineage>
        <taxon>Eukaryota</taxon>
        <taxon>Viridiplantae</taxon>
        <taxon>Streptophyta</taxon>
        <taxon>Embryophyta</taxon>
        <taxon>Tracheophyta</taxon>
        <taxon>Spermatophyta</taxon>
        <taxon>Magnoliopsida</taxon>
        <taxon>Liliopsida</taxon>
        <taxon>Poales</taxon>
        <taxon>Poaceae</taxon>
        <taxon>PACMAD clade</taxon>
        <taxon>Arundinoideae</taxon>
        <taxon>Arundineae</taxon>
        <taxon>Arundo</taxon>
    </lineage>
</organism>
<accession>A0A0A9CR79</accession>
<reference evidence="2" key="2">
    <citation type="journal article" date="2015" name="Data Brief">
        <title>Shoot transcriptome of the giant reed, Arundo donax.</title>
        <authorList>
            <person name="Barrero R.A."/>
            <person name="Guerrero F.D."/>
            <person name="Moolhuijzen P."/>
            <person name="Goolsby J.A."/>
            <person name="Tidwell J."/>
            <person name="Bellgard S.E."/>
            <person name="Bellgard M.I."/>
        </authorList>
    </citation>
    <scope>NUCLEOTIDE SEQUENCE</scope>
    <source>
        <tissue evidence="2">Shoot tissue taken approximately 20 cm above the soil surface</tissue>
    </source>
</reference>
<name>A0A0A9CR79_ARUDO</name>